<keyword evidence="6" id="KW-0489">Methyltransferase</keyword>
<dbReference type="eggNOG" id="COG0732">
    <property type="taxonomic scope" value="Bacteria"/>
</dbReference>
<dbReference type="GO" id="GO:0009307">
    <property type="term" value="P:DNA restriction-modification system"/>
    <property type="evidence" value="ECO:0007669"/>
    <property type="project" value="UniProtKB-KW"/>
</dbReference>
<organism evidence="6 7">
    <name type="scientific">Mesomycoplasma bovoculi M165/69</name>
    <dbReference type="NCBI Taxonomy" id="743966"/>
    <lineage>
        <taxon>Bacteria</taxon>
        <taxon>Bacillati</taxon>
        <taxon>Mycoplasmatota</taxon>
        <taxon>Mycoplasmoidales</taxon>
        <taxon>Metamycoplasmataceae</taxon>
        <taxon>Mesomycoplasma</taxon>
    </lineage>
</organism>
<keyword evidence="3" id="KW-0238">DNA-binding</keyword>
<dbReference type="SUPFAM" id="SSF116734">
    <property type="entry name" value="DNA methylase specificity domain"/>
    <property type="match status" value="1"/>
</dbReference>
<dbReference type="GO" id="GO:0032259">
    <property type="term" value="P:methylation"/>
    <property type="evidence" value="ECO:0007669"/>
    <property type="project" value="UniProtKB-KW"/>
</dbReference>
<dbReference type="AlphaFoldDB" id="W5USL7"/>
<feature type="domain" description="Type I restriction modification DNA specificity" evidence="5">
    <location>
        <begin position="11"/>
        <end position="160"/>
    </location>
</feature>
<evidence type="ECO:0000259" key="5">
    <source>
        <dbReference type="Pfam" id="PF01420"/>
    </source>
</evidence>
<dbReference type="Proteomes" id="UP000019229">
    <property type="component" value="Chromosome"/>
</dbReference>
<comment type="similarity">
    <text evidence="1">Belongs to the type-I restriction system S methylase family.</text>
</comment>
<dbReference type="Pfam" id="PF01420">
    <property type="entry name" value="Methylase_S"/>
    <property type="match status" value="1"/>
</dbReference>
<proteinExistence type="inferred from homology"/>
<evidence type="ECO:0000256" key="3">
    <source>
        <dbReference type="ARBA" id="ARBA00023125"/>
    </source>
</evidence>
<dbReference type="CDD" id="cd17255">
    <property type="entry name" value="RMtype1_S_Fco49512ORF2615P-TRD2-CR2_like"/>
    <property type="match status" value="1"/>
</dbReference>
<dbReference type="GO" id="GO:0003677">
    <property type="term" value="F:DNA binding"/>
    <property type="evidence" value="ECO:0007669"/>
    <property type="project" value="UniProtKB-KW"/>
</dbReference>
<protein>
    <submittedName>
        <fullName evidence="6">Type I site-specific DNA methyltransferase specificity subunit</fullName>
    </submittedName>
</protein>
<comment type="subunit">
    <text evidence="4">The methyltransferase is composed of M and S polypeptides.</text>
</comment>
<evidence type="ECO:0000313" key="7">
    <source>
        <dbReference type="Proteomes" id="UP000019229"/>
    </source>
</evidence>
<dbReference type="EMBL" id="CP007154">
    <property type="protein sequence ID" value="AHH45209.1"/>
    <property type="molecule type" value="Genomic_DNA"/>
</dbReference>
<dbReference type="PANTHER" id="PTHR43140">
    <property type="entry name" value="TYPE-1 RESTRICTION ENZYME ECOKI SPECIFICITY PROTEIN"/>
    <property type="match status" value="1"/>
</dbReference>
<dbReference type="InterPro" id="IPR044946">
    <property type="entry name" value="Restrct_endonuc_typeI_TRD_sf"/>
</dbReference>
<dbReference type="GO" id="GO:0008168">
    <property type="term" value="F:methyltransferase activity"/>
    <property type="evidence" value="ECO:0007669"/>
    <property type="project" value="UniProtKB-KW"/>
</dbReference>
<dbReference type="PATRIC" id="fig|743966.3.peg.198"/>
<dbReference type="REBASE" id="78864">
    <property type="entry name" value="S1.Mbo165ORF1005P"/>
</dbReference>
<keyword evidence="2" id="KW-0680">Restriction system</keyword>
<dbReference type="OrthoDB" id="396674at2"/>
<dbReference type="HOGENOM" id="CLU_021095_6_2_14"/>
<dbReference type="KEGG" id="mbc:MYB_00990"/>
<accession>W5USL7</accession>
<evidence type="ECO:0000256" key="1">
    <source>
        <dbReference type="ARBA" id="ARBA00010923"/>
    </source>
</evidence>
<evidence type="ECO:0000256" key="4">
    <source>
        <dbReference type="ARBA" id="ARBA00038652"/>
    </source>
</evidence>
<name>W5USL7_9BACT</name>
<keyword evidence="6" id="KW-0808">Transferase</keyword>
<evidence type="ECO:0000313" key="6">
    <source>
        <dbReference type="EMBL" id="AHH45209.1"/>
    </source>
</evidence>
<evidence type="ECO:0000256" key="2">
    <source>
        <dbReference type="ARBA" id="ARBA00022747"/>
    </source>
</evidence>
<dbReference type="RefSeq" id="WP_022935500.1">
    <property type="nucleotide sequence ID" value="NZ_CP007154.1"/>
</dbReference>
<dbReference type="PANTHER" id="PTHR43140:SF1">
    <property type="entry name" value="TYPE I RESTRICTION ENZYME ECOKI SPECIFICITY SUBUNIT"/>
    <property type="match status" value="1"/>
</dbReference>
<dbReference type="STRING" id="743966.MYB_00990"/>
<dbReference type="InterPro" id="IPR051212">
    <property type="entry name" value="Type-I_RE_S_subunit"/>
</dbReference>
<dbReference type="InterPro" id="IPR000055">
    <property type="entry name" value="Restrct_endonuc_typeI_TRD"/>
</dbReference>
<sequence length="187" mass="21535">MQNVSNEPREFLISDLFDIKRGNSKYTTEYILENPGEYPVYSGSTENNGEIGKINTYDYDGEFLTWTTDGYAGHIFYRNGKFNMNSHCGLLIPKTHNNIKYIKYALNNVARLYVNNDSAIPNLGKDVISNISITLPPIHKQNSIVNILEQLEENNNNLIDILENQVILISNQYQYYFSKIIKLLIQN</sequence>
<reference evidence="6 7" key="1">
    <citation type="journal article" date="2014" name="Genome Announc.">
        <title>Complete Genome Sequence of Mycoplasma bovoculi Strain M165/69T (ATCC 29104).</title>
        <authorList>
            <person name="Calcutt M.J."/>
            <person name="Foecking M.F."/>
        </authorList>
    </citation>
    <scope>NUCLEOTIDE SEQUENCE [LARGE SCALE GENOMIC DNA]</scope>
    <source>
        <strain evidence="6">M165/69</strain>
    </source>
</reference>
<dbReference type="Gene3D" id="3.90.220.20">
    <property type="entry name" value="DNA methylase specificity domains"/>
    <property type="match status" value="1"/>
</dbReference>
<keyword evidence="7" id="KW-1185">Reference proteome</keyword>
<gene>
    <name evidence="6" type="primary">hsdS-3</name>
    <name evidence="6" type="ORF">MYB_00990</name>
</gene>